<proteinExistence type="predicted"/>
<dbReference type="SUPFAM" id="SSF51445">
    <property type="entry name" value="(Trans)glycosidases"/>
    <property type="match status" value="1"/>
</dbReference>
<dbReference type="Gene3D" id="3.20.20.80">
    <property type="entry name" value="Glycosidases"/>
    <property type="match status" value="1"/>
</dbReference>
<dbReference type="EMBL" id="LS483469">
    <property type="protein sequence ID" value="SQI45991.1"/>
    <property type="molecule type" value="Genomic_DNA"/>
</dbReference>
<protein>
    <submittedName>
        <fullName evidence="2">Oligo-1,6-glucosidase</fullName>
        <ecNumber evidence="2">3.2.1.10</ecNumber>
    </submittedName>
</protein>
<dbReference type="Pfam" id="PF00128">
    <property type="entry name" value="Alpha-amylase"/>
    <property type="match status" value="1"/>
</dbReference>
<dbReference type="EC" id="3.2.1.10" evidence="2"/>
<sequence length="195" mass="20841">MSLMPTVTQPTLYRIHPVSFRDGNGDGVGDVHGMVSALPYLNTLSIDGLVLPYELSAQAAAAVAAQGLGLWYCDGQSPVRHSVARQQYVRSPLALEVMPFSIERLVEVLHARRATLADSLWSTGDADQPRVVSHWGQGNLRSADAFLTLLAMLPAPVLLVSGRGTWPAARRRLAGSAWRANADAVARGAGTGDCR</sequence>
<dbReference type="GO" id="GO:0004574">
    <property type="term" value="F:oligo-1,6-glucosidase activity"/>
    <property type="evidence" value="ECO:0007669"/>
    <property type="project" value="UniProtKB-EC"/>
</dbReference>
<reference evidence="2 3" key="1">
    <citation type="submission" date="2018-06" db="EMBL/GenBank/DDBJ databases">
        <authorList>
            <consortium name="Pathogen Informatics"/>
            <person name="Doyle S."/>
        </authorList>
    </citation>
    <scope>NUCLEOTIDE SEQUENCE [LARGE SCALE GENOMIC DNA]</scope>
    <source>
        <strain evidence="2 3">NCTC12961</strain>
    </source>
</reference>
<dbReference type="Proteomes" id="UP000248897">
    <property type="component" value="Chromosome 1"/>
</dbReference>
<dbReference type="AlphaFoldDB" id="A0A2X4V4K6"/>
<evidence type="ECO:0000259" key="1">
    <source>
        <dbReference type="Pfam" id="PF00128"/>
    </source>
</evidence>
<dbReference type="GO" id="GO:0005975">
    <property type="term" value="P:carbohydrate metabolic process"/>
    <property type="evidence" value="ECO:0007669"/>
    <property type="project" value="InterPro"/>
</dbReference>
<dbReference type="STRING" id="82996.ADP72_13200"/>
<accession>A0A2X4V4K6</accession>
<gene>
    <name evidence="2" type="primary">malL_3</name>
    <name evidence="2" type="ORF">NCTC12961_05424</name>
</gene>
<dbReference type="InterPro" id="IPR017853">
    <property type="entry name" value="GH"/>
</dbReference>
<feature type="domain" description="Glycosyl hydrolase family 13 catalytic" evidence="1">
    <location>
        <begin position="15"/>
        <end position="50"/>
    </location>
</feature>
<organism evidence="2 3">
    <name type="scientific">Serratia plymuthica</name>
    <dbReference type="NCBI Taxonomy" id="82996"/>
    <lineage>
        <taxon>Bacteria</taxon>
        <taxon>Pseudomonadati</taxon>
        <taxon>Pseudomonadota</taxon>
        <taxon>Gammaproteobacteria</taxon>
        <taxon>Enterobacterales</taxon>
        <taxon>Yersiniaceae</taxon>
        <taxon>Serratia</taxon>
    </lineage>
</organism>
<name>A0A2X4V4K6_SERPL</name>
<dbReference type="InterPro" id="IPR006047">
    <property type="entry name" value="GH13_cat_dom"/>
</dbReference>
<evidence type="ECO:0000313" key="2">
    <source>
        <dbReference type="EMBL" id="SQI45991.1"/>
    </source>
</evidence>
<keyword evidence="2" id="KW-0326">Glycosidase</keyword>
<evidence type="ECO:0000313" key="3">
    <source>
        <dbReference type="Proteomes" id="UP000248897"/>
    </source>
</evidence>
<keyword evidence="2" id="KW-0378">Hydrolase</keyword>